<gene>
    <name evidence="3" type="ORF">Vafri_6440</name>
</gene>
<dbReference type="PANTHER" id="PTHR43000">
    <property type="entry name" value="DTDP-D-GLUCOSE 4,6-DEHYDRATASE-RELATED"/>
    <property type="match status" value="1"/>
</dbReference>
<evidence type="ECO:0000256" key="1">
    <source>
        <dbReference type="ARBA" id="ARBA00007637"/>
    </source>
</evidence>
<comment type="caution">
    <text evidence="3">The sequence shown here is derived from an EMBL/GenBank/DDBJ whole genome shotgun (WGS) entry which is preliminary data.</text>
</comment>
<name>A0A8J4AYF0_9CHLO</name>
<dbReference type="SUPFAM" id="SSF51735">
    <property type="entry name" value="NAD(P)-binding Rossmann-fold domains"/>
    <property type="match status" value="1"/>
</dbReference>
<dbReference type="CDD" id="cd05255">
    <property type="entry name" value="SQD1_like_SDR_e"/>
    <property type="match status" value="1"/>
</dbReference>
<organism evidence="3 4">
    <name type="scientific">Volvox africanus</name>
    <dbReference type="NCBI Taxonomy" id="51714"/>
    <lineage>
        <taxon>Eukaryota</taxon>
        <taxon>Viridiplantae</taxon>
        <taxon>Chlorophyta</taxon>
        <taxon>core chlorophytes</taxon>
        <taxon>Chlorophyceae</taxon>
        <taxon>CS clade</taxon>
        <taxon>Chlamydomonadales</taxon>
        <taxon>Volvocaceae</taxon>
        <taxon>Volvox</taxon>
    </lineage>
</organism>
<dbReference type="AlphaFoldDB" id="A0A8J4AYF0"/>
<keyword evidence="4" id="KW-1185">Reference proteome</keyword>
<reference evidence="3" key="1">
    <citation type="journal article" date="2021" name="Proc. Natl. Acad. Sci. U.S.A.">
        <title>Three genomes in the algal genus Volvox reveal the fate of a haploid sex-determining region after a transition to homothallism.</title>
        <authorList>
            <person name="Yamamoto K."/>
            <person name="Hamaji T."/>
            <person name="Kawai-Toyooka H."/>
            <person name="Matsuzaki R."/>
            <person name="Takahashi F."/>
            <person name="Nishimura Y."/>
            <person name="Kawachi M."/>
            <person name="Noguchi H."/>
            <person name="Minakuchi Y."/>
            <person name="Umen J.G."/>
            <person name="Toyoda A."/>
            <person name="Nozaki H."/>
        </authorList>
    </citation>
    <scope>NUCLEOTIDE SEQUENCE</scope>
    <source>
        <strain evidence="3">NIES-3780</strain>
    </source>
</reference>
<dbReference type="InterPro" id="IPR001509">
    <property type="entry name" value="Epimerase_deHydtase"/>
</dbReference>
<dbReference type="Pfam" id="PF01370">
    <property type="entry name" value="Epimerase"/>
    <property type="match status" value="1"/>
</dbReference>
<accession>A0A8J4AYF0</accession>
<dbReference type="Proteomes" id="UP000747399">
    <property type="component" value="Unassembled WGS sequence"/>
</dbReference>
<evidence type="ECO:0000259" key="2">
    <source>
        <dbReference type="Pfam" id="PF01370"/>
    </source>
</evidence>
<dbReference type="EMBL" id="BNCO01000008">
    <property type="protein sequence ID" value="GIL50223.1"/>
    <property type="molecule type" value="Genomic_DNA"/>
</dbReference>
<comment type="similarity">
    <text evidence="1">Belongs to the NAD(P)-dependent epimerase/dehydratase family.</text>
</comment>
<dbReference type="Gene3D" id="3.90.25.10">
    <property type="entry name" value="UDP-galactose 4-epimerase, domain 1"/>
    <property type="match status" value="1"/>
</dbReference>
<dbReference type="Gene3D" id="3.40.50.720">
    <property type="entry name" value="NAD(P)-binding Rossmann-like Domain"/>
    <property type="match status" value="1"/>
</dbReference>
<evidence type="ECO:0000313" key="4">
    <source>
        <dbReference type="Proteomes" id="UP000747399"/>
    </source>
</evidence>
<sequence>MQCPAMQTQRVGRRSAKAAAQQGVACMHIGGRVFAIRASGRRKDARAASAASRATSVKVHATATIEKPAGPSVTSSNGGAGTRVMIIGGDGYCGWATALHLSARGYEVCIVDNLCRRQFDLTLGLDTLTPIATIHDRVRKWAEVSGKYISLQIGDICDWEFLSQAFTSFQPDHVVHFGEQRSAPYSMIDRQKAVFTQTNNVVGTLNVLFAIKELKPDCHLVKLGTMGEYGTPNIDIEEGYLTVTHNGRTDTLPYPKQGNSFYHLSKIHDSTNMLFTCKAWKVAATDLNQGVVYGVRTEETMADPLLINRYDYDGIFGTALNRFVVQAAVGHPLTVYGKGGQTRGFLDIRDTVRCIQIAIDNPAARGEMRVYNQFTEQFSVNQLAEIVSREGRKLGLEVVVQNVPNPRVEAEEHYYNAKHTKLVELGLQPHLLADSMIDSLLEFAVQYRDRVRMELIKPAVDWRKTGVKVNTMGAAVAK</sequence>
<feature type="domain" description="NAD-dependent epimerase/dehydratase" evidence="2">
    <location>
        <begin position="84"/>
        <end position="372"/>
    </location>
</feature>
<protein>
    <recommendedName>
        <fullName evidence="2">NAD-dependent epimerase/dehydratase domain-containing protein</fullName>
    </recommendedName>
</protein>
<evidence type="ECO:0000313" key="3">
    <source>
        <dbReference type="EMBL" id="GIL50223.1"/>
    </source>
</evidence>
<dbReference type="InterPro" id="IPR036291">
    <property type="entry name" value="NAD(P)-bd_dom_sf"/>
</dbReference>
<proteinExistence type="inferred from homology"/>